<name>A0A0P9FAC9_9CHLR</name>
<gene>
    <name evidence="2" type="ORF">SE17_08720</name>
</gene>
<dbReference type="Gene3D" id="3.90.1200.10">
    <property type="match status" value="1"/>
</dbReference>
<dbReference type="AlphaFoldDB" id="A0A0P9FAC9"/>
<dbReference type="Proteomes" id="UP000050509">
    <property type="component" value="Unassembled WGS sequence"/>
</dbReference>
<comment type="caution">
    <text evidence="2">The sequence shown here is derived from an EMBL/GenBank/DDBJ whole genome shotgun (WGS) entry which is preliminary data.</text>
</comment>
<evidence type="ECO:0000259" key="1">
    <source>
        <dbReference type="Pfam" id="PF01636"/>
    </source>
</evidence>
<dbReference type="InterPro" id="IPR002575">
    <property type="entry name" value="Aminoglycoside_PTrfase"/>
</dbReference>
<accession>A0A0P9FAC9</accession>
<dbReference type="Pfam" id="PF01636">
    <property type="entry name" value="APH"/>
    <property type="match status" value="1"/>
</dbReference>
<evidence type="ECO:0000313" key="3">
    <source>
        <dbReference type="Proteomes" id="UP000050509"/>
    </source>
</evidence>
<sequence length="411" mass="45690">MRISVLQQREPFGAILEATLAEFCRQVWNQPATVQWREHGSARARPANGGQLWLCNPYLNAIFVPEANRAIFDPIRREFARSVVAWRRLAQRAYVHMSLSRAGAPFAAQASLCIAPGLPNAEQLLIIPGNHKIRVLDYASQSVYGIVKQGFSADFMQREIEARRTAETLGLPVPALQQVGETGLWFKERYLSGTPINRLASDGERKAAEHTAMAALQRLLAATTREEGIEDYVARQAETARALIAASHLLSNAQRDSLLRVIGRIHGLVAAHQQALGGKIQTALTHGDFQPGNILQNQDGTWLIDWEYSARRQSGYDALVLHLGARAPHGLAQRIYALLAGTEPDQTNILTTWPGLDWHNRQARQIYLAIFLLEELVLHVQENANSLFRRPGQGLLTLEHELWPALQAASA</sequence>
<organism evidence="2 3">
    <name type="scientific">Kouleothrix aurantiaca</name>
    <dbReference type="NCBI Taxonomy" id="186479"/>
    <lineage>
        <taxon>Bacteria</taxon>
        <taxon>Bacillati</taxon>
        <taxon>Chloroflexota</taxon>
        <taxon>Chloroflexia</taxon>
        <taxon>Chloroflexales</taxon>
        <taxon>Roseiflexineae</taxon>
        <taxon>Roseiflexaceae</taxon>
        <taxon>Kouleothrix</taxon>
    </lineage>
</organism>
<dbReference type="EMBL" id="LJCR01000221">
    <property type="protein sequence ID" value="KPV53600.1"/>
    <property type="molecule type" value="Genomic_DNA"/>
</dbReference>
<evidence type="ECO:0000313" key="2">
    <source>
        <dbReference type="EMBL" id="KPV53600.1"/>
    </source>
</evidence>
<proteinExistence type="predicted"/>
<dbReference type="SUPFAM" id="SSF56112">
    <property type="entry name" value="Protein kinase-like (PK-like)"/>
    <property type="match status" value="1"/>
</dbReference>
<protein>
    <recommendedName>
        <fullName evidence="1">Aminoglycoside phosphotransferase domain-containing protein</fullName>
    </recommendedName>
</protein>
<keyword evidence="3" id="KW-1185">Reference proteome</keyword>
<dbReference type="InterPro" id="IPR011009">
    <property type="entry name" value="Kinase-like_dom_sf"/>
</dbReference>
<feature type="domain" description="Aminoglycoside phosphotransferase" evidence="1">
    <location>
        <begin position="153"/>
        <end position="322"/>
    </location>
</feature>
<reference evidence="2 3" key="1">
    <citation type="submission" date="2015-09" db="EMBL/GenBank/DDBJ databases">
        <title>Draft genome sequence of Kouleothrix aurantiaca JCM 19913.</title>
        <authorList>
            <person name="Hemp J."/>
        </authorList>
    </citation>
    <scope>NUCLEOTIDE SEQUENCE [LARGE SCALE GENOMIC DNA]</scope>
    <source>
        <strain evidence="2 3">COM-B</strain>
    </source>
</reference>